<accession>A0AAE0LAV9</accession>
<organism evidence="1 2">
    <name type="scientific">Cymbomonas tetramitiformis</name>
    <dbReference type="NCBI Taxonomy" id="36881"/>
    <lineage>
        <taxon>Eukaryota</taxon>
        <taxon>Viridiplantae</taxon>
        <taxon>Chlorophyta</taxon>
        <taxon>Pyramimonadophyceae</taxon>
        <taxon>Pyramimonadales</taxon>
        <taxon>Pyramimonadaceae</taxon>
        <taxon>Cymbomonas</taxon>
    </lineage>
</organism>
<comment type="caution">
    <text evidence="1">The sequence shown here is derived from an EMBL/GenBank/DDBJ whole genome shotgun (WGS) entry which is preliminary data.</text>
</comment>
<keyword evidence="2" id="KW-1185">Reference proteome</keyword>
<name>A0AAE0LAV9_9CHLO</name>
<evidence type="ECO:0000313" key="1">
    <source>
        <dbReference type="EMBL" id="KAK3278297.1"/>
    </source>
</evidence>
<dbReference type="EMBL" id="LGRX02005531">
    <property type="protein sequence ID" value="KAK3278297.1"/>
    <property type="molecule type" value="Genomic_DNA"/>
</dbReference>
<dbReference type="AlphaFoldDB" id="A0AAE0LAV9"/>
<evidence type="ECO:0000313" key="2">
    <source>
        <dbReference type="Proteomes" id="UP001190700"/>
    </source>
</evidence>
<sequence length="258" mass="27867">MRGIEEAEVKFNPQRANCSSNWSRQAFTTTEENLNVLNDAVETRDVKRSALRTLLWQLRATCVPSVTLVEITTGCLAILADRDFDIRRRALRVVAAAVGSAQRAASSKLPNAMQCTDPDANALQALTTQVQRALRSFGLRDPNSCVRTDALIGLLQLHRSGVPLEVEASFKCADAALDDDQQEVRDCGIAPVVACAHLHRVREAEQRPGLDPPLPPTITYGQGGGAAPGLDPPLPPTITYGQGGWAVLSLDLPPPHQH</sequence>
<gene>
    <name evidence="1" type="ORF">CYMTET_13754</name>
</gene>
<reference evidence="1 2" key="1">
    <citation type="journal article" date="2015" name="Genome Biol. Evol.">
        <title>Comparative Genomics of a Bacterivorous Green Alga Reveals Evolutionary Causalities and Consequences of Phago-Mixotrophic Mode of Nutrition.</title>
        <authorList>
            <person name="Burns J.A."/>
            <person name="Paasch A."/>
            <person name="Narechania A."/>
            <person name="Kim E."/>
        </authorList>
    </citation>
    <scope>NUCLEOTIDE SEQUENCE [LARGE SCALE GENOMIC DNA]</scope>
    <source>
        <strain evidence="1 2">PLY_AMNH</strain>
    </source>
</reference>
<dbReference type="Proteomes" id="UP001190700">
    <property type="component" value="Unassembled WGS sequence"/>
</dbReference>
<proteinExistence type="predicted"/>
<protein>
    <submittedName>
        <fullName evidence="1">Uncharacterized protein</fullName>
    </submittedName>
</protein>